<dbReference type="PIRSF" id="PIRSF009471">
    <property type="entry name" value="UCP009471"/>
    <property type="match status" value="1"/>
</dbReference>
<name>A0A1P8KFK4_9BURK</name>
<keyword evidence="3" id="KW-1185">Reference proteome</keyword>
<dbReference type="EMBL" id="CP019239">
    <property type="protein sequence ID" value="APW44820.1"/>
    <property type="molecule type" value="Genomic_DNA"/>
</dbReference>
<dbReference type="InterPro" id="IPR012038">
    <property type="entry name" value="UCP009471"/>
</dbReference>
<protein>
    <recommendedName>
        <fullName evidence="1">DUF1214 domain-containing protein</fullName>
    </recommendedName>
</protein>
<dbReference type="STRING" id="1484693.RS694_11125"/>
<accession>A0A1P8KFK4</accession>
<dbReference type="KEGG" id="rsb:RS694_11125"/>
<organism evidence="2 3">
    <name type="scientific">Rhodoferax saidenbachensis</name>
    <dbReference type="NCBI Taxonomy" id="1484693"/>
    <lineage>
        <taxon>Bacteria</taxon>
        <taxon>Pseudomonadati</taxon>
        <taxon>Pseudomonadota</taxon>
        <taxon>Betaproteobacteria</taxon>
        <taxon>Burkholderiales</taxon>
        <taxon>Comamonadaceae</taxon>
        <taxon>Rhodoferax</taxon>
    </lineage>
</organism>
<dbReference type="SUPFAM" id="SSF160935">
    <property type="entry name" value="VPA0735-like"/>
    <property type="match status" value="1"/>
</dbReference>
<dbReference type="PANTHER" id="PTHR36509:SF2">
    <property type="entry name" value="BLL3101 PROTEIN"/>
    <property type="match status" value="1"/>
</dbReference>
<gene>
    <name evidence="2" type="ORF">RS694_11125</name>
</gene>
<dbReference type="Pfam" id="PF06742">
    <property type="entry name" value="DUF1214"/>
    <property type="match status" value="1"/>
</dbReference>
<dbReference type="Gene3D" id="2.60.120.600">
    <property type="entry name" value="Domain of unknown function DUF1214, C-terminal domain"/>
    <property type="match status" value="1"/>
</dbReference>
<dbReference type="PANTHER" id="PTHR36509">
    <property type="entry name" value="BLL3101 PROTEIN"/>
    <property type="match status" value="1"/>
</dbReference>
<evidence type="ECO:0000313" key="2">
    <source>
        <dbReference type="EMBL" id="APW44820.1"/>
    </source>
</evidence>
<dbReference type="InterPro" id="IPR037049">
    <property type="entry name" value="DUF1214_C_sf"/>
</dbReference>
<dbReference type="AlphaFoldDB" id="A0A1P8KFK4"/>
<evidence type="ECO:0000259" key="1">
    <source>
        <dbReference type="Pfam" id="PF06742"/>
    </source>
</evidence>
<feature type="domain" description="DUF1214" evidence="1">
    <location>
        <begin position="72"/>
        <end position="172"/>
    </location>
</feature>
<evidence type="ECO:0000313" key="3">
    <source>
        <dbReference type="Proteomes" id="UP000186110"/>
    </source>
</evidence>
<dbReference type="InterPro" id="IPR010621">
    <property type="entry name" value="DUF1214"/>
</dbReference>
<dbReference type="eggNOG" id="COG5402">
    <property type="taxonomic scope" value="Bacteria"/>
</dbReference>
<reference evidence="2 3" key="1">
    <citation type="submission" date="2017-01" db="EMBL/GenBank/DDBJ databases">
        <authorList>
            <person name="Mah S.A."/>
            <person name="Swanson W.J."/>
            <person name="Moy G.W."/>
            <person name="Vacquier V.D."/>
        </authorList>
    </citation>
    <scope>NUCLEOTIDE SEQUENCE [LARGE SCALE GENOMIC DNA]</scope>
    <source>
        <strain evidence="2 3">DSM 22694</strain>
    </source>
</reference>
<proteinExistence type="predicted"/>
<dbReference type="Proteomes" id="UP000186110">
    <property type="component" value="Chromosome"/>
</dbReference>
<sequence length="194" mass="21129">MRRIAIGFALYLGAVALGLGSAWWVLKKAPFTNRTVQAGAWRTNTLAGSTDADMYTRAGVAVNGLLALGRDETMYFIATHDDAGRPLRSQCSYRVAGEPPKARWWSVTVYADDMFLFDAPNQHYSLNGSTAQLDAQGRFAFSTGHQAQPDTFWLPTPGNRGMVMTLRLYNPEPSLQAAPASLVPPTIQQTGDCA</sequence>